<proteinExistence type="predicted"/>
<dbReference type="Pfam" id="PF07355">
    <property type="entry name" value="GRDB"/>
    <property type="match status" value="1"/>
</dbReference>
<keyword evidence="4" id="KW-1185">Reference proteome</keyword>
<reference evidence="3 4" key="1">
    <citation type="submission" date="2023-02" db="EMBL/GenBank/DDBJ databases">
        <title>Dictyobacter halimunensis sp. nov., a new member of the class Ktedonobacteria from forest soil in a geothermal area.</title>
        <authorList>
            <person name="Rachmania M.K."/>
            <person name="Ningsih F."/>
            <person name="Sakai Y."/>
            <person name="Yabe S."/>
            <person name="Yokota A."/>
            <person name="Sjamsuridzal W."/>
        </authorList>
    </citation>
    <scope>NUCLEOTIDE SEQUENCE [LARGE SCALE GENOMIC DNA]</scope>
    <source>
        <strain evidence="3 4">S3.2.2.5</strain>
    </source>
</reference>
<sequence length="239" mass="26997">MPMSKRCIPYTPRNREVKDTVFALVSTAGVHLREQEPFHVEGDNSWRLIPGDSESRQLMITHSHYDHHDADEDINCVFPLDRLRDLASQGIIGGVSDKHLGFMGFTQNFRELYEKTAPEMAKIILRSKADGVILTAGCPLCHRVVCSIAREIEIVGIPTVLITVAPEQSKQAGPPRAIAPRHFKLGHSLGGPHQVHLQQQVLLDALKRWETREEPGQIWDIPYPEYNSSDWQPIDLQES</sequence>
<evidence type="ECO:0000313" key="4">
    <source>
        <dbReference type="Proteomes" id="UP001344906"/>
    </source>
</evidence>
<dbReference type="Proteomes" id="UP001344906">
    <property type="component" value="Unassembled WGS sequence"/>
</dbReference>
<evidence type="ECO:0000256" key="2">
    <source>
        <dbReference type="ARBA" id="ARBA00023002"/>
    </source>
</evidence>
<name>A0ABQ6FU90_9CHLR</name>
<evidence type="ECO:0000256" key="1">
    <source>
        <dbReference type="ARBA" id="ARBA00022933"/>
    </source>
</evidence>
<organism evidence="3 4">
    <name type="scientific">Dictyobacter halimunensis</name>
    <dbReference type="NCBI Taxonomy" id="3026934"/>
    <lineage>
        <taxon>Bacteria</taxon>
        <taxon>Bacillati</taxon>
        <taxon>Chloroflexota</taxon>
        <taxon>Ktedonobacteria</taxon>
        <taxon>Ktedonobacterales</taxon>
        <taxon>Dictyobacteraceae</taxon>
        <taxon>Dictyobacter</taxon>
    </lineage>
</organism>
<keyword evidence="1" id="KW-0712">Selenocysteine</keyword>
<gene>
    <name evidence="3" type="primary">prdB</name>
    <name evidence="3" type="ORF">KDH_29470</name>
</gene>
<accession>A0ABQ6FU90</accession>
<dbReference type="EMBL" id="BSRI01000002">
    <property type="protein sequence ID" value="GLV56103.1"/>
    <property type="molecule type" value="Genomic_DNA"/>
</dbReference>
<protein>
    <submittedName>
        <fullName evidence="3">D-proline reductase (Dithiol) protein PrdB</fullName>
    </submittedName>
</protein>
<dbReference type="InterPro" id="IPR010187">
    <property type="entry name" value="Various_sel_PB"/>
</dbReference>
<comment type="caution">
    <text evidence="3">The sequence shown here is derived from an EMBL/GenBank/DDBJ whole genome shotgun (WGS) entry which is preliminary data.</text>
</comment>
<evidence type="ECO:0000313" key="3">
    <source>
        <dbReference type="EMBL" id="GLV56103.1"/>
    </source>
</evidence>
<dbReference type="RefSeq" id="WP_338251107.1">
    <property type="nucleotide sequence ID" value="NZ_BSRI01000002.1"/>
</dbReference>
<keyword evidence="2" id="KW-0560">Oxidoreductase</keyword>